<evidence type="ECO:0000313" key="2">
    <source>
        <dbReference type="EMBL" id="AFK21119.1"/>
    </source>
</evidence>
<dbReference type="Gene3D" id="3.40.50.1820">
    <property type="entry name" value="alpha/beta hydrolase"/>
    <property type="match status" value="1"/>
</dbReference>
<evidence type="ECO:0000313" key="3">
    <source>
        <dbReference type="EMBL" id="AHZ24296.1"/>
    </source>
</evidence>
<sequence length="206" mass="22025">MNTEAITLNVGDNSYAGKVTLAGDASEHGILVIPGAGHGPFGDIFDRFAAAAARDGNTVARFEMWESQEDLAEKTETEFETELSAGIEFLQSRGYSTITVVAKSFGGRLALTHIPNTVDRMVLWAPAILFGNHADAPSIAASELANIETPVRILQGDEDEVVSVENAAAIAEHLPNGSMVELAGEDHSFLNDEQRIIEETLAFLSP</sequence>
<reference evidence="2" key="1">
    <citation type="journal article" date="2012" name="Appl. Environ. Microbiol.">
        <title>Identification of the haloarchaeal phasin (PhaP) that functions in polyhydroxyalkanoate accumulation and granule formation in Haloferax mediterranei.</title>
        <authorList>
            <person name="Cai S."/>
            <person name="Cai L."/>
            <person name="Liu H."/>
            <person name="Liu X."/>
            <person name="Han J."/>
            <person name="Zhou J."/>
            <person name="Xiang H."/>
        </authorList>
    </citation>
    <scope>NUCLEOTIDE SEQUENCE</scope>
    <source>
        <strain evidence="2">CGMCC 1.2087</strain>
    </source>
</reference>
<keyword evidence="4" id="KW-0378">Hydrolase</keyword>
<reference evidence="3 6" key="3">
    <citation type="submission" date="2014-04" db="EMBL/GenBank/DDBJ databases">
        <title>Transcriptional profiles of Haloferax mediterranei on the basis of nitrogen availability.</title>
        <authorList>
            <person name="Bautista V."/>
        </authorList>
    </citation>
    <scope>NUCLEOTIDE SEQUENCE [LARGE SCALE GENOMIC DNA]</scope>
    <source>
        <strain evidence="3">ATCC 33500</strain>
        <strain evidence="6">ATCC 33500 / DSM 1411 / JCM 8866 / NBRC 14739 / NCIMB 2177 / R-4</strain>
        <plasmid evidence="3">HMPLAS2</plasmid>
        <plasmid evidence="6">Plasmid HMPLAS2</plasmid>
    </source>
</reference>
<reference evidence="4 7" key="5">
    <citation type="submission" date="2019-04" db="EMBL/GenBank/DDBJ databases">
        <title>Methylomes of two halophilic Archaea, Haloarcula marismortui and Haloferax mediterranei.</title>
        <authorList>
            <person name="DasSarma S."/>
            <person name="DasSarma P."/>
            <person name="DasSarma S."/>
            <person name="Fomenkov A."/>
            <person name="Vincze T."/>
            <person name="Anton B.P."/>
            <person name="Roberts R.J."/>
        </authorList>
    </citation>
    <scope>NUCLEOTIDE SEQUENCE [LARGE SCALE GENOMIC DNA]</scope>
    <source>
        <strain evidence="4">ATCC 33500</strain>
        <strain evidence="7">ATCC 33500 / DSM 1411 / JCM 8866 / NBRC 14739 / NCIMB 2177 / R-4</strain>
        <plasmid evidence="4 7">pHME322</plasmid>
    </source>
</reference>
<evidence type="ECO:0000313" key="7">
    <source>
        <dbReference type="Proteomes" id="UP000299011"/>
    </source>
</evidence>
<geneLocation type="plasmid" evidence="4 7">
    <name>pHME322</name>
</geneLocation>
<evidence type="ECO:0000259" key="1">
    <source>
        <dbReference type="Pfam" id="PF01738"/>
    </source>
</evidence>
<dbReference type="Proteomes" id="UP000299011">
    <property type="component" value="Plasmid pHME322"/>
</dbReference>
<evidence type="ECO:0000313" key="4">
    <source>
        <dbReference type="EMBL" id="QCQ77264.1"/>
    </source>
</evidence>
<dbReference type="RefSeq" id="WP_014732714.1">
    <property type="nucleotide sequence ID" value="NC_017943.1"/>
</dbReference>
<reference evidence="2 5" key="2">
    <citation type="journal article" date="2012" name="J. Bacteriol.">
        <title>Complete genome sequence of the metabolically versatile halophilic archaeon Haloferax mediterranei, a poly(3-hydroxybutyrate-co-3-hydroxyvalerate) producer.</title>
        <authorList>
            <person name="Han J."/>
            <person name="Zhang F."/>
            <person name="Hou J."/>
            <person name="Liu X."/>
            <person name="Li M."/>
            <person name="Liu H."/>
            <person name="Cai L."/>
            <person name="Zhang B."/>
            <person name="Chen Y."/>
            <person name="Zhou J."/>
            <person name="Hu S."/>
            <person name="Xiang H."/>
        </authorList>
    </citation>
    <scope>NUCLEOTIDE SEQUENCE [LARGE SCALE GENOMIC DNA]</scope>
    <source>
        <strain evidence="5">ATCC 33500 / DSM 1411 / JCM 8866 / NBRC 14739 / NCIMB 2177 / R-4</strain>
        <strain evidence="2">CGMCC 1.2087</strain>
        <plasmid evidence="5">pHM300</plasmid>
    </source>
</reference>
<organism evidence="2 5">
    <name type="scientific">Haloferax mediterranei (strain ATCC 33500 / DSM 1411 / JCM 8866 / NBRC 14739 / NCIMB 2177 / R-4)</name>
    <name type="common">Halobacterium mediterranei</name>
    <dbReference type="NCBI Taxonomy" id="523841"/>
    <lineage>
        <taxon>Archaea</taxon>
        <taxon>Methanobacteriati</taxon>
        <taxon>Methanobacteriota</taxon>
        <taxon>Stenosarchaea group</taxon>
        <taxon>Halobacteria</taxon>
        <taxon>Halobacteriales</taxon>
        <taxon>Haloferacaceae</taxon>
        <taxon>Haloferax</taxon>
    </lineage>
</organism>
<dbReference type="EMBL" id="CP039141">
    <property type="protein sequence ID" value="QCQ77264.1"/>
    <property type="molecule type" value="Genomic_DNA"/>
</dbReference>
<proteinExistence type="predicted"/>
<dbReference type="OrthoDB" id="212387at2157"/>
<dbReference type="GeneID" id="40158411"/>
<dbReference type="Proteomes" id="UP000027075">
    <property type="component" value="Plasmid HMPLAS2"/>
</dbReference>
<keyword evidence="2" id="KW-0614">Plasmid</keyword>
<dbReference type="InterPro" id="IPR002925">
    <property type="entry name" value="Dienelactn_hydro"/>
</dbReference>
<name>I3RA59_HALMT</name>
<dbReference type="Proteomes" id="UP000006469">
    <property type="component" value="Plasmid pHM300"/>
</dbReference>
<protein>
    <submittedName>
        <fullName evidence="4">Alpha/beta hydrolase</fullName>
    </submittedName>
</protein>
<dbReference type="GO" id="GO:0016787">
    <property type="term" value="F:hydrolase activity"/>
    <property type="evidence" value="ECO:0007669"/>
    <property type="project" value="UniProtKB-KW"/>
</dbReference>
<dbReference type="InterPro" id="IPR029058">
    <property type="entry name" value="AB_hydrolase_fold"/>
</dbReference>
<dbReference type="HOGENOM" id="CLU_1248264_0_0_2"/>
<dbReference type="EMBL" id="CP001870">
    <property type="protein sequence ID" value="AFK21119.1"/>
    <property type="molecule type" value="Genomic_DNA"/>
</dbReference>
<evidence type="ECO:0000313" key="6">
    <source>
        <dbReference type="Proteomes" id="UP000027075"/>
    </source>
</evidence>
<geneLocation type="plasmid" evidence="3 6">
    <name>HMPLAS2</name>
</geneLocation>
<accession>I3RA59</accession>
<reference evidence="2" key="4">
    <citation type="submission" date="2014-05" db="EMBL/GenBank/DDBJ databases">
        <authorList>
            <person name="Wang L."/>
            <person name="Yang H."/>
            <person name="Xiang H."/>
        </authorList>
    </citation>
    <scope>NUCLEOTIDE SEQUENCE</scope>
    <source>
        <strain evidence="2">CGMCC 1.2087</strain>
        <plasmid evidence="2">pHM300</plasmid>
    </source>
</reference>
<geneLocation type="plasmid" evidence="2 5">
    <name>pHM300</name>
</geneLocation>
<dbReference type="AlphaFoldDB" id="I3RA59"/>
<dbReference type="KEGG" id="hme:HFX_5288"/>
<feature type="domain" description="Dienelactone hydrolase" evidence="1">
    <location>
        <begin position="69"/>
        <end position="195"/>
    </location>
</feature>
<gene>
    <name evidence="2" type="ordered locus">HFX_5288</name>
    <name evidence="3" type="ORF">BM92_19030</name>
    <name evidence="4" type="ORF">E6P09_18300</name>
</gene>
<evidence type="ECO:0000313" key="5">
    <source>
        <dbReference type="Proteomes" id="UP000006469"/>
    </source>
</evidence>
<dbReference type="Pfam" id="PF01738">
    <property type="entry name" value="DLH"/>
    <property type="match status" value="1"/>
</dbReference>
<dbReference type="SUPFAM" id="SSF53474">
    <property type="entry name" value="alpha/beta-Hydrolases"/>
    <property type="match status" value="1"/>
</dbReference>
<dbReference type="EMBL" id="CP007553">
    <property type="protein sequence ID" value="AHZ24296.1"/>
    <property type="molecule type" value="Genomic_DNA"/>
</dbReference>